<gene>
    <name evidence="1" type="ORF">Syun_003922</name>
</gene>
<dbReference type="AlphaFoldDB" id="A0AAP0L4M4"/>
<dbReference type="EMBL" id="JBBNAF010000002">
    <property type="protein sequence ID" value="KAK9163020.1"/>
    <property type="molecule type" value="Genomic_DNA"/>
</dbReference>
<keyword evidence="2" id="KW-1185">Reference proteome</keyword>
<evidence type="ECO:0000313" key="1">
    <source>
        <dbReference type="EMBL" id="KAK9163020.1"/>
    </source>
</evidence>
<dbReference type="Proteomes" id="UP001420932">
    <property type="component" value="Unassembled WGS sequence"/>
</dbReference>
<proteinExistence type="predicted"/>
<sequence>MGNRGDRLRTVALHSDTSWHCGCIRKSVEDQGTAWERSKMKKSSQMTIRCNEEMLAAKGRTL</sequence>
<comment type="caution">
    <text evidence="1">The sequence shown here is derived from an EMBL/GenBank/DDBJ whole genome shotgun (WGS) entry which is preliminary data.</text>
</comment>
<name>A0AAP0L4M4_9MAGN</name>
<accession>A0AAP0L4M4</accession>
<protein>
    <submittedName>
        <fullName evidence="1">Uncharacterized protein</fullName>
    </submittedName>
</protein>
<reference evidence="1 2" key="1">
    <citation type="submission" date="2024-01" db="EMBL/GenBank/DDBJ databases">
        <title>Genome assemblies of Stephania.</title>
        <authorList>
            <person name="Yang L."/>
        </authorList>
    </citation>
    <scope>NUCLEOTIDE SEQUENCE [LARGE SCALE GENOMIC DNA]</scope>
    <source>
        <strain evidence="1">YNDBR</strain>
        <tissue evidence="1">Leaf</tissue>
    </source>
</reference>
<evidence type="ECO:0000313" key="2">
    <source>
        <dbReference type="Proteomes" id="UP001420932"/>
    </source>
</evidence>
<organism evidence="1 2">
    <name type="scientific">Stephania yunnanensis</name>
    <dbReference type="NCBI Taxonomy" id="152371"/>
    <lineage>
        <taxon>Eukaryota</taxon>
        <taxon>Viridiplantae</taxon>
        <taxon>Streptophyta</taxon>
        <taxon>Embryophyta</taxon>
        <taxon>Tracheophyta</taxon>
        <taxon>Spermatophyta</taxon>
        <taxon>Magnoliopsida</taxon>
        <taxon>Ranunculales</taxon>
        <taxon>Menispermaceae</taxon>
        <taxon>Menispermoideae</taxon>
        <taxon>Cissampelideae</taxon>
        <taxon>Stephania</taxon>
    </lineage>
</organism>